<dbReference type="Pfam" id="PF04177">
    <property type="entry name" value="TAP42"/>
    <property type="match status" value="1"/>
</dbReference>
<dbReference type="HOGENOM" id="CLU_041824_2_0_1"/>
<dbReference type="AlphaFoldDB" id="A0A0C3S151"/>
<dbReference type="OrthoDB" id="10261753at2759"/>
<dbReference type="EMBL" id="KN840475">
    <property type="protein sequence ID" value="KIP08771.1"/>
    <property type="molecule type" value="Genomic_DNA"/>
</dbReference>
<keyword evidence="3" id="KW-1185">Reference proteome</keyword>
<evidence type="ECO:0000313" key="3">
    <source>
        <dbReference type="Proteomes" id="UP000053257"/>
    </source>
</evidence>
<gene>
    <name evidence="2" type="ORF">PHLGIDRAFT_34835</name>
</gene>
<dbReference type="InterPro" id="IPR038511">
    <property type="entry name" value="TAP42/TAP46-like_sf"/>
</dbReference>
<sequence length="387" mass="43641">MDLPLTSLFRRALNNAAKAFHLPTIEDETQDLIQSASMDLNTARIRVASLALFSPNETLPDISTRDLVYLFVPYALAEVENRARTTDTQERITRIRRAQAYLKEFIAYLANYGIVPESERKLYERKTSAIGDPAKRRDLKIKQYQKEKEIRAKIEAIHKRRNQSPSSEPSSDFELIVFLLPSSSPLSSEEEDSETDEIVREATLLLLRLTYAQAQSSLESQEQELELLHHMPAPSPPSADERRKPDQKAGQDDMWKLDAPIPKGGPDGKGPLLDPSGKPLRPFTILPAGASDRARLQDQVFQADHRLPTMSIDQYLEIEQQRGNIISGGGPESQNRLTTSEQLQLDSEMDGTIFGREKAEEKRQKDEQWAQYTDANPKGAGNTMNRG</sequence>
<accession>A0A0C3S151</accession>
<feature type="compositionally biased region" description="Polar residues" evidence="1">
    <location>
        <begin position="332"/>
        <end position="345"/>
    </location>
</feature>
<dbReference type="Gene3D" id="1.25.40.540">
    <property type="entry name" value="TAP42-like family"/>
    <property type="match status" value="1"/>
</dbReference>
<dbReference type="GO" id="GO:0009966">
    <property type="term" value="P:regulation of signal transduction"/>
    <property type="evidence" value="ECO:0007669"/>
    <property type="project" value="InterPro"/>
</dbReference>
<evidence type="ECO:0008006" key="4">
    <source>
        <dbReference type="Google" id="ProtNLM"/>
    </source>
</evidence>
<feature type="compositionally biased region" description="Basic and acidic residues" evidence="1">
    <location>
        <begin position="355"/>
        <end position="368"/>
    </location>
</feature>
<feature type="region of interest" description="Disordered" evidence="1">
    <location>
        <begin position="230"/>
        <end position="285"/>
    </location>
</feature>
<dbReference type="Proteomes" id="UP000053257">
    <property type="component" value="Unassembled WGS sequence"/>
</dbReference>
<dbReference type="STRING" id="745531.A0A0C3S151"/>
<protein>
    <recommendedName>
        <fullName evidence="4">TAP42-like protein</fullName>
    </recommendedName>
</protein>
<proteinExistence type="predicted"/>
<dbReference type="GO" id="GO:0005829">
    <property type="term" value="C:cytosol"/>
    <property type="evidence" value="ECO:0007669"/>
    <property type="project" value="TreeGrafter"/>
</dbReference>
<evidence type="ECO:0000256" key="1">
    <source>
        <dbReference type="SAM" id="MobiDB-lite"/>
    </source>
</evidence>
<feature type="compositionally biased region" description="Basic and acidic residues" evidence="1">
    <location>
        <begin position="239"/>
        <end position="256"/>
    </location>
</feature>
<reference evidence="2 3" key="1">
    <citation type="journal article" date="2014" name="PLoS Genet.">
        <title>Analysis of the Phlebiopsis gigantea genome, transcriptome and secretome provides insight into its pioneer colonization strategies of wood.</title>
        <authorList>
            <person name="Hori C."/>
            <person name="Ishida T."/>
            <person name="Igarashi K."/>
            <person name="Samejima M."/>
            <person name="Suzuki H."/>
            <person name="Master E."/>
            <person name="Ferreira P."/>
            <person name="Ruiz-Duenas F.J."/>
            <person name="Held B."/>
            <person name="Canessa P."/>
            <person name="Larrondo L.F."/>
            <person name="Schmoll M."/>
            <person name="Druzhinina I.S."/>
            <person name="Kubicek C.P."/>
            <person name="Gaskell J.A."/>
            <person name="Kersten P."/>
            <person name="St John F."/>
            <person name="Glasner J."/>
            <person name="Sabat G."/>
            <person name="Splinter BonDurant S."/>
            <person name="Syed K."/>
            <person name="Yadav J."/>
            <person name="Mgbeahuruike A.C."/>
            <person name="Kovalchuk A."/>
            <person name="Asiegbu F.O."/>
            <person name="Lackner G."/>
            <person name="Hoffmeister D."/>
            <person name="Rencoret J."/>
            <person name="Gutierrez A."/>
            <person name="Sun H."/>
            <person name="Lindquist E."/>
            <person name="Barry K."/>
            <person name="Riley R."/>
            <person name="Grigoriev I.V."/>
            <person name="Henrissat B."/>
            <person name="Kues U."/>
            <person name="Berka R.M."/>
            <person name="Martinez A.T."/>
            <person name="Covert S.F."/>
            <person name="Blanchette R.A."/>
            <person name="Cullen D."/>
        </authorList>
    </citation>
    <scope>NUCLEOTIDE SEQUENCE [LARGE SCALE GENOMIC DNA]</scope>
    <source>
        <strain evidence="2 3">11061_1 CR5-6</strain>
    </source>
</reference>
<dbReference type="PANTHER" id="PTHR10933:SF9">
    <property type="entry name" value="IMMUNOGLOBULIN-BINDING PROTEIN 1"/>
    <property type="match status" value="1"/>
</dbReference>
<name>A0A0C3S151_PHLG1</name>
<dbReference type="GO" id="GO:0035303">
    <property type="term" value="P:regulation of dephosphorylation"/>
    <property type="evidence" value="ECO:0007669"/>
    <property type="project" value="TreeGrafter"/>
</dbReference>
<organism evidence="2 3">
    <name type="scientific">Phlebiopsis gigantea (strain 11061_1 CR5-6)</name>
    <name type="common">White-rot fungus</name>
    <name type="synonym">Peniophora gigantea</name>
    <dbReference type="NCBI Taxonomy" id="745531"/>
    <lineage>
        <taxon>Eukaryota</taxon>
        <taxon>Fungi</taxon>
        <taxon>Dikarya</taxon>
        <taxon>Basidiomycota</taxon>
        <taxon>Agaricomycotina</taxon>
        <taxon>Agaricomycetes</taxon>
        <taxon>Polyporales</taxon>
        <taxon>Phanerochaetaceae</taxon>
        <taxon>Phlebiopsis</taxon>
    </lineage>
</organism>
<dbReference type="PANTHER" id="PTHR10933">
    <property type="entry name" value="IMMUNOGLOBULIN-BINDING PROTEIN 1"/>
    <property type="match status" value="1"/>
</dbReference>
<evidence type="ECO:0000313" key="2">
    <source>
        <dbReference type="EMBL" id="KIP08771.1"/>
    </source>
</evidence>
<feature type="region of interest" description="Disordered" evidence="1">
    <location>
        <begin position="324"/>
        <end position="387"/>
    </location>
</feature>
<dbReference type="InterPro" id="IPR007304">
    <property type="entry name" value="TAP46-like"/>
</dbReference>
<dbReference type="GO" id="GO:0051721">
    <property type="term" value="F:protein phosphatase 2A binding"/>
    <property type="evidence" value="ECO:0007669"/>
    <property type="project" value="TreeGrafter"/>
</dbReference>